<reference evidence="1 2" key="1">
    <citation type="journal article" date="2014" name="Int. J. Syst. Evol. Microbiol.">
        <title>Complete genome sequence of Corynebacterium casei LMG S-19264T (=DSM 44701T), isolated from a smear-ripened cheese.</title>
        <authorList>
            <consortium name="US DOE Joint Genome Institute (JGI-PGF)"/>
            <person name="Walter F."/>
            <person name="Albersmeier A."/>
            <person name="Kalinowski J."/>
            <person name="Ruckert C."/>
        </authorList>
    </citation>
    <scope>NUCLEOTIDE SEQUENCE [LARGE SCALE GENOMIC DNA]</scope>
    <source>
        <strain evidence="1 2">NBRC 110095</strain>
    </source>
</reference>
<dbReference type="EMBL" id="BSPD01000023">
    <property type="protein sequence ID" value="GLS25169.1"/>
    <property type="molecule type" value="Genomic_DNA"/>
</dbReference>
<dbReference type="Proteomes" id="UP001156870">
    <property type="component" value="Unassembled WGS sequence"/>
</dbReference>
<name>A0AA37T1D5_9GAMM</name>
<dbReference type="AlphaFoldDB" id="A0AA37T1D5"/>
<proteinExistence type="predicted"/>
<comment type="caution">
    <text evidence="1">The sequence shown here is derived from an EMBL/GenBank/DDBJ whole genome shotgun (WGS) entry which is preliminary data.</text>
</comment>
<evidence type="ECO:0000313" key="2">
    <source>
        <dbReference type="Proteomes" id="UP001156870"/>
    </source>
</evidence>
<organism evidence="1 2">
    <name type="scientific">Marinibactrum halimedae</name>
    <dbReference type="NCBI Taxonomy" id="1444977"/>
    <lineage>
        <taxon>Bacteria</taxon>
        <taxon>Pseudomonadati</taxon>
        <taxon>Pseudomonadota</taxon>
        <taxon>Gammaproteobacteria</taxon>
        <taxon>Cellvibrionales</taxon>
        <taxon>Cellvibrionaceae</taxon>
        <taxon>Marinibactrum</taxon>
    </lineage>
</organism>
<keyword evidence="2" id="KW-1185">Reference proteome</keyword>
<accession>A0AA37T1D5</accession>
<sequence length="66" mass="7018">MALTFRILVMLCRRPFSTLSVIWLLIGLLIGTTSISATSIGTTSISATSIGTTSRFEPLEGKSEAV</sequence>
<evidence type="ECO:0000313" key="1">
    <source>
        <dbReference type="EMBL" id="GLS25169.1"/>
    </source>
</evidence>
<protein>
    <submittedName>
        <fullName evidence="1">Uncharacterized protein</fullName>
    </submittedName>
</protein>
<gene>
    <name evidence="1" type="ORF">GCM10007877_08830</name>
</gene>